<reference evidence="5" key="1">
    <citation type="journal article" date="2020" name="Stud. Mycol.">
        <title>101 Dothideomycetes genomes: a test case for predicting lifestyles and emergence of pathogens.</title>
        <authorList>
            <person name="Haridas S."/>
            <person name="Albert R."/>
            <person name="Binder M."/>
            <person name="Bloem J."/>
            <person name="Labutti K."/>
            <person name="Salamov A."/>
            <person name="Andreopoulos B."/>
            <person name="Baker S."/>
            <person name="Barry K."/>
            <person name="Bills G."/>
            <person name="Bluhm B."/>
            <person name="Cannon C."/>
            <person name="Castanera R."/>
            <person name="Culley D."/>
            <person name="Daum C."/>
            <person name="Ezra D."/>
            <person name="Gonzalez J."/>
            <person name="Henrissat B."/>
            <person name="Kuo A."/>
            <person name="Liang C."/>
            <person name="Lipzen A."/>
            <person name="Lutzoni F."/>
            <person name="Magnuson J."/>
            <person name="Mondo S."/>
            <person name="Nolan M."/>
            <person name="Ohm R."/>
            <person name="Pangilinan J."/>
            <person name="Park H.-J."/>
            <person name="Ramirez L."/>
            <person name="Alfaro M."/>
            <person name="Sun H."/>
            <person name="Tritt A."/>
            <person name="Yoshinaga Y."/>
            <person name="Zwiers L.-H."/>
            <person name="Turgeon B."/>
            <person name="Goodwin S."/>
            <person name="Spatafora J."/>
            <person name="Crous P."/>
            <person name="Grigoriev I."/>
        </authorList>
    </citation>
    <scope>NUCLEOTIDE SEQUENCE</scope>
    <source>
        <strain evidence="5">CBS 480.64</strain>
    </source>
</reference>
<evidence type="ECO:0000256" key="3">
    <source>
        <dbReference type="RuleBase" id="RU367091"/>
    </source>
</evidence>
<keyword evidence="6" id="KW-1185">Reference proteome</keyword>
<proteinExistence type="inferred from homology"/>
<dbReference type="AlphaFoldDB" id="A0A6A7C9A6"/>
<evidence type="ECO:0000256" key="1">
    <source>
        <dbReference type="ARBA" id="ARBA00022737"/>
    </source>
</evidence>
<dbReference type="InterPro" id="IPR039856">
    <property type="entry name" value="EMC2-like"/>
</dbReference>
<dbReference type="OrthoDB" id="124397at2759"/>
<keyword evidence="3" id="KW-0256">Endoplasmic reticulum</keyword>
<comment type="similarity">
    <text evidence="3">Belongs to the EMC2 family.</text>
</comment>
<dbReference type="Pfam" id="PF22890">
    <property type="entry name" value="TPR_EMC2"/>
    <property type="match status" value="1"/>
</dbReference>
<evidence type="ECO:0000256" key="2">
    <source>
        <dbReference type="ARBA" id="ARBA00022803"/>
    </source>
</evidence>
<protein>
    <recommendedName>
        <fullName evidence="3">ER membrane protein complex subunit 2</fullName>
    </recommendedName>
</protein>
<name>A0A6A7C9A6_9PEZI</name>
<dbReference type="Proteomes" id="UP000799421">
    <property type="component" value="Unassembled WGS sequence"/>
</dbReference>
<organism evidence="5 6">
    <name type="scientific">Piedraia hortae CBS 480.64</name>
    <dbReference type="NCBI Taxonomy" id="1314780"/>
    <lineage>
        <taxon>Eukaryota</taxon>
        <taxon>Fungi</taxon>
        <taxon>Dikarya</taxon>
        <taxon>Ascomycota</taxon>
        <taxon>Pezizomycotina</taxon>
        <taxon>Dothideomycetes</taxon>
        <taxon>Dothideomycetidae</taxon>
        <taxon>Capnodiales</taxon>
        <taxon>Piedraiaceae</taxon>
        <taxon>Piedraia</taxon>
    </lineage>
</organism>
<evidence type="ECO:0000313" key="5">
    <source>
        <dbReference type="EMBL" id="KAF2863659.1"/>
    </source>
</evidence>
<dbReference type="EMBL" id="MU005960">
    <property type="protein sequence ID" value="KAF2863659.1"/>
    <property type="molecule type" value="Genomic_DNA"/>
</dbReference>
<evidence type="ECO:0000259" key="4">
    <source>
        <dbReference type="Pfam" id="PF22890"/>
    </source>
</evidence>
<keyword evidence="2" id="KW-0802">TPR repeat</keyword>
<dbReference type="InterPro" id="IPR055217">
    <property type="entry name" value="TPR_EMC2"/>
</dbReference>
<dbReference type="PANTHER" id="PTHR12760">
    <property type="entry name" value="TETRATRICOPEPTIDE REPEAT PROTEIN"/>
    <property type="match status" value="1"/>
</dbReference>
<dbReference type="SUPFAM" id="SSF48452">
    <property type="entry name" value="TPR-like"/>
    <property type="match status" value="1"/>
</dbReference>
<sequence>MAPTVDLLEPPSTFAEAQTLSAVNPSIPSDPQRKYQAHETLLLANLMTSHDSLAKEHLSVLTARFGNPTPTDAQETENEHIQVLRGLYQEATSTASSLPTILSSYEDVLQKDDTLLSLQKRRAALLKSMGKEKEAVEAMIDLLDVSPSDAETWAELRDTYVKHGMLEQAVYCQEEVLLTVPNSWAQNARMGELLVRSADGQAEEMLRAGLGYLLRSVELCEGYLRGWYGVKVAARRLMELKGDKETGKVEEMATRELGEALKRAASGEDDGYDADELQGVRDLLSS</sequence>
<feature type="domain" description="EMC2 TPR-like" evidence="4">
    <location>
        <begin position="116"/>
        <end position="182"/>
    </location>
</feature>
<accession>A0A6A7C9A6</accession>
<comment type="function">
    <text evidence="3">Part of the endoplasmic reticulum membrane protein complex (EMC) that enables the energy-independent insertion into endoplasmic reticulum membranes of newly synthesized membrane proteins.</text>
</comment>
<keyword evidence="1" id="KW-0677">Repeat</keyword>
<evidence type="ECO:0000313" key="6">
    <source>
        <dbReference type="Proteomes" id="UP000799421"/>
    </source>
</evidence>
<comment type="subcellular location">
    <subcellularLocation>
        <location evidence="3">Endoplasmic reticulum membrane</location>
        <topology evidence="3">Peripheral membrane protein</topology>
        <orientation evidence="3">Cytoplasmic side</orientation>
    </subcellularLocation>
</comment>
<keyword evidence="3" id="KW-0472">Membrane</keyword>
<comment type="subunit">
    <text evidence="3">Component of the ER membrane protein complex (EMC).</text>
</comment>
<gene>
    <name evidence="5" type="ORF">K470DRAFT_210371</name>
</gene>
<dbReference type="Gene3D" id="1.25.40.10">
    <property type="entry name" value="Tetratricopeptide repeat domain"/>
    <property type="match status" value="1"/>
</dbReference>
<dbReference type="GO" id="GO:0072546">
    <property type="term" value="C:EMC complex"/>
    <property type="evidence" value="ECO:0007669"/>
    <property type="project" value="UniProtKB-UniRule"/>
</dbReference>
<dbReference type="InterPro" id="IPR011990">
    <property type="entry name" value="TPR-like_helical_dom_sf"/>
</dbReference>